<reference evidence="1 2" key="1">
    <citation type="journal article" date="2016" name="Genome Announc.">
        <title>Genome Sequence of Madurella mycetomatis mm55, Isolated from a Human Mycetoma Case in Sudan.</title>
        <authorList>
            <person name="Smit S."/>
            <person name="Derks M.F."/>
            <person name="Bervoets S."/>
            <person name="Fahal A."/>
            <person name="van Leeuwen W."/>
            <person name="van Belkum A."/>
            <person name="van de Sande W.W."/>
        </authorList>
    </citation>
    <scope>NUCLEOTIDE SEQUENCE [LARGE SCALE GENOMIC DNA]</scope>
    <source>
        <strain evidence="2">mm55</strain>
    </source>
</reference>
<dbReference type="AlphaFoldDB" id="A0A175VRT6"/>
<dbReference type="Proteomes" id="UP000078237">
    <property type="component" value="Unassembled WGS sequence"/>
</dbReference>
<organism evidence="1 2">
    <name type="scientific">Madurella mycetomatis</name>
    <dbReference type="NCBI Taxonomy" id="100816"/>
    <lineage>
        <taxon>Eukaryota</taxon>
        <taxon>Fungi</taxon>
        <taxon>Dikarya</taxon>
        <taxon>Ascomycota</taxon>
        <taxon>Pezizomycotina</taxon>
        <taxon>Sordariomycetes</taxon>
        <taxon>Sordariomycetidae</taxon>
        <taxon>Sordariales</taxon>
        <taxon>Sordariales incertae sedis</taxon>
        <taxon>Madurella</taxon>
    </lineage>
</organism>
<gene>
    <name evidence="1" type="ORF">MMYC01_208985</name>
</gene>
<evidence type="ECO:0000313" key="2">
    <source>
        <dbReference type="Proteomes" id="UP000078237"/>
    </source>
</evidence>
<proteinExistence type="predicted"/>
<sequence length="130" mass="13960">MATPDTNSVDSQDPMPCIAGGTAHDPVDWDAHLSVGSINCAAISDPFAVSAWVVSFNVGQSKFAGAMPVLSRWHTAGCANCQKHLDVRGHFPLLDLMQDEAERTTFEIRVYMGDNPFGAPHKTSCDRGIA</sequence>
<dbReference type="STRING" id="100816.A0A175VRT6"/>
<accession>A0A175VRT6</accession>
<dbReference type="EMBL" id="LCTW02000375">
    <property type="protein sequence ID" value="KXX74208.1"/>
    <property type="molecule type" value="Genomic_DNA"/>
</dbReference>
<evidence type="ECO:0000313" key="1">
    <source>
        <dbReference type="EMBL" id="KXX74208.1"/>
    </source>
</evidence>
<name>A0A175VRT6_9PEZI</name>
<protein>
    <submittedName>
        <fullName evidence="1">Tyrosinase</fullName>
    </submittedName>
</protein>
<dbReference type="VEuPathDB" id="FungiDB:MMYC01_208985"/>
<comment type="caution">
    <text evidence="1">The sequence shown here is derived from an EMBL/GenBank/DDBJ whole genome shotgun (WGS) entry which is preliminary data.</text>
</comment>
<keyword evidence="2" id="KW-1185">Reference proteome</keyword>
<dbReference type="OrthoDB" id="2329482at2759"/>